<evidence type="ECO:0000259" key="7">
    <source>
        <dbReference type="PROSITE" id="PS52029"/>
    </source>
</evidence>
<dbReference type="InterPro" id="IPR038063">
    <property type="entry name" value="Transpep_catalytic_dom"/>
</dbReference>
<evidence type="ECO:0000313" key="8">
    <source>
        <dbReference type="EMBL" id="MDK2564147.1"/>
    </source>
</evidence>
<dbReference type="RefSeq" id="WP_284133077.1">
    <property type="nucleotide sequence ID" value="NZ_JASKYM010000005.1"/>
</dbReference>
<keyword evidence="4 6" id="KW-0573">Peptidoglycan synthesis</keyword>
<proteinExistence type="predicted"/>
<feature type="domain" description="L,D-TPase catalytic" evidence="7">
    <location>
        <begin position="37"/>
        <end position="157"/>
    </location>
</feature>
<keyword evidence="5 6" id="KW-0961">Cell wall biogenesis/degradation</keyword>
<dbReference type="SUPFAM" id="SSF141523">
    <property type="entry name" value="L,D-transpeptidase catalytic domain-like"/>
    <property type="match status" value="1"/>
</dbReference>
<feature type="active site" description="Nucleophile" evidence="6">
    <location>
        <position position="133"/>
    </location>
</feature>
<dbReference type="Proteomes" id="UP001301012">
    <property type="component" value="Unassembled WGS sequence"/>
</dbReference>
<evidence type="ECO:0000256" key="6">
    <source>
        <dbReference type="PROSITE-ProRule" id="PRU01373"/>
    </source>
</evidence>
<keyword evidence="2 8" id="KW-0808">Transferase</keyword>
<keyword evidence="3 6" id="KW-0133">Cell shape</keyword>
<evidence type="ECO:0000256" key="4">
    <source>
        <dbReference type="ARBA" id="ARBA00022984"/>
    </source>
</evidence>
<dbReference type="InterPro" id="IPR005490">
    <property type="entry name" value="LD_TPept_cat_dom"/>
</dbReference>
<sequence>MKLRKIKRNKDSINYEKFDLDMTSFVNSNNIKSTTNYLITTSINNKFIYIYEKINDLWDLKFKFSCTVGKPQTPTIKGVFEVGEKYPSIGDENSSVKYAINITGEYYYHSIIYDAKGINVKDDRLGVAISHGCIRMATNSARWVYDNVPKGSTIIIN</sequence>
<dbReference type="EC" id="2.-.-.-" evidence="8"/>
<dbReference type="Gene3D" id="2.40.440.10">
    <property type="entry name" value="L,D-transpeptidase catalytic domain-like"/>
    <property type="match status" value="1"/>
</dbReference>
<keyword evidence="9" id="KW-1185">Reference proteome</keyword>
<name>A0ABT7EB37_9FIRM</name>
<dbReference type="PROSITE" id="PS52029">
    <property type="entry name" value="LD_TPASE"/>
    <property type="match status" value="1"/>
</dbReference>
<evidence type="ECO:0000256" key="1">
    <source>
        <dbReference type="ARBA" id="ARBA00004752"/>
    </source>
</evidence>
<reference evidence="8 9" key="1">
    <citation type="submission" date="2023-05" db="EMBL/GenBank/DDBJ databases">
        <title>Rombocin, a short stable natural nisin variant, displays selective antimicrobial activity against Listeria monocytogenes and employs dual mode of action to kill target bacterial strains.</title>
        <authorList>
            <person name="Wambui J."/>
            <person name="Stephan R."/>
            <person name="Kuipers O.P."/>
        </authorList>
    </citation>
    <scope>NUCLEOTIDE SEQUENCE [LARGE SCALE GENOMIC DNA]</scope>
    <source>
        <strain evidence="8 9">RC002</strain>
    </source>
</reference>
<comment type="pathway">
    <text evidence="1 6">Cell wall biogenesis; peptidoglycan biosynthesis.</text>
</comment>
<dbReference type="PANTHER" id="PTHR30582">
    <property type="entry name" value="L,D-TRANSPEPTIDASE"/>
    <property type="match status" value="1"/>
</dbReference>
<dbReference type="EMBL" id="JASKYM010000005">
    <property type="protein sequence ID" value="MDK2564147.1"/>
    <property type="molecule type" value="Genomic_DNA"/>
</dbReference>
<accession>A0ABT7EB37</accession>
<evidence type="ECO:0000313" key="9">
    <source>
        <dbReference type="Proteomes" id="UP001301012"/>
    </source>
</evidence>
<dbReference type="PANTHER" id="PTHR30582:SF2">
    <property type="entry name" value="L,D-TRANSPEPTIDASE YCIB-RELATED"/>
    <property type="match status" value="1"/>
</dbReference>
<comment type="caution">
    <text evidence="8">The sequence shown here is derived from an EMBL/GenBank/DDBJ whole genome shotgun (WGS) entry which is preliminary data.</text>
</comment>
<gene>
    <name evidence="8" type="ORF">QOZ84_11350</name>
</gene>
<evidence type="ECO:0000256" key="3">
    <source>
        <dbReference type="ARBA" id="ARBA00022960"/>
    </source>
</evidence>
<dbReference type="CDD" id="cd16913">
    <property type="entry name" value="YkuD_like"/>
    <property type="match status" value="1"/>
</dbReference>
<dbReference type="Pfam" id="PF03734">
    <property type="entry name" value="YkuD"/>
    <property type="match status" value="1"/>
</dbReference>
<organism evidence="8 9">
    <name type="scientific">Romboutsia sedimentorum</name>
    <dbReference type="NCBI Taxonomy" id="1368474"/>
    <lineage>
        <taxon>Bacteria</taxon>
        <taxon>Bacillati</taxon>
        <taxon>Bacillota</taxon>
        <taxon>Clostridia</taxon>
        <taxon>Peptostreptococcales</taxon>
        <taxon>Peptostreptococcaceae</taxon>
        <taxon>Romboutsia</taxon>
    </lineage>
</organism>
<evidence type="ECO:0000256" key="5">
    <source>
        <dbReference type="ARBA" id="ARBA00023316"/>
    </source>
</evidence>
<feature type="active site" description="Proton donor/acceptor" evidence="6">
    <location>
        <position position="109"/>
    </location>
</feature>
<dbReference type="InterPro" id="IPR050979">
    <property type="entry name" value="LD-transpeptidase"/>
</dbReference>
<protein>
    <submittedName>
        <fullName evidence="8">L,D-transpeptidase</fullName>
        <ecNumber evidence="8">2.-.-.-</ecNumber>
    </submittedName>
</protein>
<evidence type="ECO:0000256" key="2">
    <source>
        <dbReference type="ARBA" id="ARBA00022679"/>
    </source>
</evidence>
<dbReference type="GO" id="GO:0016740">
    <property type="term" value="F:transferase activity"/>
    <property type="evidence" value="ECO:0007669"/>
    <property type="project" value="UniProtKB-KW"/>
</dbReference>